<comment type="caution">
    <text evidence="5">The sequence shown here is derived from an EMBL/GenBank/DDBJ whole genome shotgun (WGS) entry which is preliminary data.</text>
</comment>
<keyword evidence="1" id="KW-0344">Guanine-nucleotide releasing factor</keyword>
<feature type="region of interest" description="Disordered" evidence="2">
    <location>
        <begin position="927"/>
        <end position="952"/>
    </location>
</feature>
<accession>A0AAD5U8G9</accession>
<dbReference type="Gene3D" id="1.20.900.10">
    <property type="entry name" value="Dbl homology (DH) domain"/>
    <property type="match status" value="1"/>
</dbReference>
<feature type="compositionally biased region" description="Low complexity" evidence="2">
    <location>
        <begin position="8"/>
        <end position="19"/>
    </location>
</feature>
<dbReference type="SMART" id="SM00036">
    <property type="entry name" value="CNH"/>
    <property type="match status" value="1"/>
</dbReference>
<evidence type="ECO:0000256" key="1">
    <source>
        <dbReference type="ARBA" id="ARBA00022658"/>
    </source>
</evidence>
<evidence type="ECO:0000259" key="4">
    <source>
        <dbReference type="PROSITE" id="PS50219"/>
    </source>
</evidence>
<dbReference type="PANTHER" id="PTHR46572:SF2">
    <property type="entry name" value="RHO1 GDP-GTP EXCHANGE PROTEIN 1-RELATED"/>
    <property type="match status" value="1"/>
</dbReference>
<feature type="compositionally biased region" description="Low complexity" evidence="2">
    <location>
        <begin position="38"/>
        <end position="59"/>
    </location>
</feature>
<dbReference type="CDD" id="cd04435">
    <property type="entry name" value="DEP_fRom2"/>
    <property type="match status" value="1"/>
</dbReference>
<dbReference type="GO" id="GO:0035556">
    <property type="term" value="P:intracellular signal transduction"/>
    <property type="evidence" value="ECO:0007669"/>
    <property type="project" value="InterPro"/>
</dbReference>
<gene>
    <name evidence="5" type="primary">ROM2</name>
    <name evidence="5" type="ORF">HK099_008419</name>
</gene>
<dbReference type="Gene3D" id="2.30.29.30">
    <property type="entry name" value="Pleckstrin-homology domain (PH domain)/Phosphotyrosine-binding domain (PTB)"/>
    <property type="match status" value="1"/>
</dbReference>
<dbReference type="PROSITE" id="PS50010">
    <property type="entry name" value="DH_2"/>
    <property type="match status" value="1"/>
</dbReference>
<dbReference type="InterPro" id="IPR052233">
    <property type="entry name" value="Rho-type_GEFs"/>
</dbReference>
<dbReference type="Proteomes" id="UP001211065">
    <property type="component" value="Unassembled WGS sequence"/>
</dbReference>
<dbReference type="Pfam" id="PF00621">
    <property type="entry name" value="RhoGEF"/>
    <property type="match status" value="1"/>
</dbReference>
<feature type="domain" description="CNH" evidence="4">
    <location>
        <begin position="1082"/>
        <end position="1375"/>
    </location>
</feature>
<dbReference type="Gene3D" id="1.10.10.10">
    <property type="entry name" value="Winged helix-like DNA-binding domain superfamily/Winged helix DNA-binding domain"/>
    <property type="match status" value="1"/>
</dbReference>
<dbReference type="PROSITE" id="PS50219">
    <property type="entry name" value="CNH"/>
    <property type="match status" value="1"/>
</dbReference>
<feature type="compositionally biased region" description="Polar residues" evidence="2">
    <location>
        <begin position="26"/>
        <end position="37"/>
    </location>
</feature>
<proteinExistence type="predicted"/>
<dbReference type="InterPro" id="IPR001180">
    <property type="entry name" value="CNH_dom"/>
</dbReference>
<dbReference type="InterPro" id="IPR011993">
    <property type="entry name" value="PH-like_dom_sf"/>
</dbReference>
<dbReference type="SMART" id="SM00233">
    <property type="entry name" value="PH"/>
    <property type="match status" value="1"/>
</dbReference>
<feature type="region of interest" description="Disordered" evidence="2">
    <location>
        <begin position="1"/>
        <end position="70"/>
    </location>
</feature>
<dbReference type="InterPro" id="IPR036388">
    <property type="entry name" value="WH-like_DNA-bd_sf"/>
</dbReference>
<dbReference type="Pfam" id="PF00610">
    <property type="entry name" value="DEP"/>
    <property type="match status" value="1"/>
</dbReference>
<feature type="compositionally biased region" description="Low complexity" evidence="2">
    <location>
        <begin position="105"/>
        <end position="127"/>
    </location>
</feature>
<dbReference type="InterPro" id="IPR001849">
    <property type="entry name" value="PH_domain"/>
</dbReference>
<reference evidence="5" key="1">
    <citation type="submission" date="2020-05" db="EMBL/GenBank/DDBJ databases">
        <title>Phylogenomic resolution of chytrid fungi.</title>
        <authorList>
            <person name="Stajich J.E."/>
            <person name="Amses K."/>
            <person name="Simmons R."/>
            <person name="Seto K."/>
            <person name="Myers J."/>
            <person name="Bonds A."/>
            <person name="Quandt C.A."/>
            <person name="Barry K."/>
            <person name="Liu P."/>
            <person name="Grigoriev I."/>
            <person name="Longcore J.E."/>
            <person name="James T.Y."/>
        </authorList>
    </citation>
    <scope>NUCLEOTIDE SEQUENCE</scope>
    <source>
        <strain evidence="5">JEL0476</strain>
    </source>
</reference>
<dbReference type="GO" id="GO:0005085">
    <property type="term" value="F:guanyl-nucleotide exchange factor activity"/>
    <property type="evidence" value="ECO:0007669"/>
    <property type="project" value="UniProtKB-KW"/>
</dbReference>
<feature type="compositionally biased region" description="Low complexity" evidence="2">
    <location>
        <begin position="931"/>
        <end position="950"/>
    </location>
</feature>
<evidence type="ECO:0000256" key="2">
    <source>
        <dbReference type="SAM" id="MobiDB-lite"/>
    </source>
</evidence>
<dbReference type="InterPro" id="IPR000591">
    <property type="entry name" value="DEP_dom"/>
</dbReference>
<evidence type="ECO:0000313" key="6">
    <source>
        <dbReference type="Proteomes" id="UP001211065"/>
    </source>
</evidence>
<dbReference type="InterPro" id="IPR000219">
    <property type="entry name" value="DH_dom"/>
</dbReference>
<organism evidence="5 6">
    <name type="scientific">Clydaea vesicula</name>
    <dbReference type="NCBI Taxonomy" id="447962"/>
    <lineage>
        <taxon>Eukaryota</taxon>
        <taxon>Fungi</taxon>
        <taxon>Fungi incertae sedis</taxon>
        <taxon>Chytridiomycota</taxon>
        <taxon>Chytridiomycota incertae sedis</taxon>
        <taxon>Chytridiomycetes</taxon>
        <taxon>Lobulomycetales</taxon>
        <taxon>Lobulomycetaceae</taxon>
        <taxon>Clydaea</taxon>
    </lineage>
</organism>
<keyword evidence="6" id="KW-1185">Reference proteome</keyword>
<protein>
    <submittedName>
        <fullName evidence="5">RHO1 GDP-GTP exchange protein 2</fullName>
    </submittedName>
</protein>
<dbReference type="Pfam" id="PF00780">
    <property type="entry name" value="CNH"/>
    <property type="match status" value="1"/>
</dbReference>
<feature type="region of interest" description="Disordered" evidence="2">
    <location>
        <begin position="105"/>
        <end position="128"/>
    </location>
</feature>
<sequence>MSDERLFQQNYRPNNQQPYEIPPRQGASQPIRNFNQQSYLSSNPNQSFSSNLSQQQHFNGAPPPYQGQQYPLQPQFRQQNLQMRPHQPIPNPIQQQYRPQINSIQGPQFRPQQAPYRQPPQQYSSQQNHMQNTQFVPPQGFQVPNTNQPIYRSQPSIINQPINYSTQNFSISGEHAASGRRASETNIYQGSPSLYSNVESEFPPRRSSEALNRTNTSLSMMSPGMPPSFNAQYRTHSNQHFEQRLEAFQRNHSQEFINNSEPIHQRIQPQPTYYRPQYYGEQIRPQSDGRQQLQQGIRTNIQYVVTQPQIRVDEYNPLTMVDFDPRFRPPQVPVTQPIQQEYIIPVRKQSAALTDSQQQQRISDFNFSSEHMVSEAQNGVRMNKVFPVNENYPLVKYDIDGFNEERKYQEEQSDENKKNAESFAIEKRKDTKPVYPAFLSLVADAFRKNITLSTNFKYGLDYQDSFSGKEAVNVIAKVIKTNDRNLALLIGRALDAQIFFNDVTWNHRLRDSSNEIYQFQNVNFAQQSWHDKDLEPDDVIDGLINANNSTINSNSSLPNGIFTLLTDCYSPTCSRDRLCYSIACPRRLEQQNRLAIQTKTDIITEEKTDSNTRKETSWSQSVTKDILESVSTQELKRQETIFEFIQGEINFSMDLELLISVVINKLEEFDSIENPTFTRDESFFFREKVFLNIKEISNEISKFAKRLQKKQTESSDLLIGEIGEVLIDFFGKKELITMYEKYATGHIPAKHLVSTERTRNGPVLVWIEQTLRKEPGFRRLPLDSFIAGPSSRLTKSKLILESILKYTPEEHPDKQNVQQALTLEGAILERINSATGKANNRLKLALLEEQLDIDSSQKMALRLYDQKTVIVRDGKLLMKRLSGGGEVEMNVLLLDHCLVIYRQKSDLMKIKMIIPLELLLTQPSLRPTKKGVSSNRSSVGGRSGNTSSSGLTKKPSFALEEYSHSFTEGVNDANSKSFIGLTGKILQAKGTISHSLSTKSSPMANFNAENITATGSGENSSRFPLTYTKLGGKVASEIIFYCPSESERRAWTEDIEDAKRKRDFENRKFEIIKISENKFSNFNKILTSTSYKGQLIIGGYNGVWCGGEGSAVLNANLIDKFLNSGSNNQNFTKILDIKMVTKIDVLVESDMLLVLSDNQLFSFPLEEIFEEKVLDASLKKGSIISKHCTFFEVGVCMGMNLIVSIKSGNLSSTIKIYEPKPVKIGEKKKSLFKLGMGKENVKLFKEAYIPTESYTLLFLKTKLCVGCLQGFEIVDLDTLNTQGLLDPSDDNKELQSILKKDNIRPITLFRVDRRRTNTEWLVTWLGQPSHFSYFHPYIIAYEATFIEIRDVRTGELEQIITTNNLRCLNTNDYIAVSDGVGDCQQIFKINYLRH</sequence>
<dbReference type="SMART" id="SM00049">
    <property type="entry name" value="DEP"/>
    <property type="match status" value="1"/>
</dbReference>
<dbReference type="SUPFAM" id="SSF50729">
    <property type="entry name" value="PH domain-like"/>
    <property type="match status" value="1"/>
</dbReference>
<name>A0AAD5U8G9_9FUNG</name>
<evidence type="ECO:0000259" key="3">
    <source>
        <dbReference type="PROSITE" id="PS50010"/>
    </source>
</evidence>
<dbReference type="SMART" id="SM00325">
    <property type="entry name" value="RhoGEF"/>
    <property type="match status" value="1"/>
</dbReference>
<dbReference type="InterPro" id="IPR035899">
    <property type="entry name" value="DBL_dom_sf"/>
</dbReference>
<evidence type="ECO:0000313" key="5">
    <source>
        <dbReference type="EMBL" id="KAJ3224469.1"/>
    </source>
</evidence>
<feature type="domain" description="DH" evidence="3">
    <location>
        <begin position="636"/>
        <end position="834"/>
    </location>
</feature>
<dbReference type="EMBL" id="JADGJW010000092">
    <property type="protein sequence ID" value="KAJ3224469.1"/>
    <property type="molecule type" value="Genomic_DNA"/>
</dbReference>
<dbReference type="PANTHER" id="PTHR46572">
    <property type="entry name" value="RHO1 GDP-GTP EXCHANGE PROTEIN 1-RELATED"/>
    <property type="match status" value="1"/>
</dbReference>
<dbReference type="SUPFAM" id="SSF48065">
    <property type="entry name" value="DBL homology domain (DH-domain)"/>
    <property type="match status" value="1"/>
</dbReference>